<dbReference type="CDD" id="cd19500">
    <property type="entry name" value="RecA-like_Lon"/>
    <property type="match status" value="1"/>
</dbReference>
<dbReference type="GO" id="GO:0006515">
    <property type="term" value="P:protein quality control for misfolded or incompletely synthesized proteins"/>
    <property type="evidence" value="ECO:0007669"/>
    <property type="project" value="UniProtKB-UniRule"/>
</dbReference>
<feature type="compositionally biased region" description="Polar residues" evidence="15">
    <location>
        <begin position="277"/>
        <end position="293"/>
    </location>
</feature>
<feature type="active site" evidence="11 12">
    <location>
        <position position="934"/>
    </location>
</feature>
<evidence type="ECO:0000256" key="13">
    <source>
        <dbReference type="RuleBase" id="RU000591"/>
    </source>
</evidence>
<dbReference type="PRINTS" id="PR00830">
    <property type="entry name" value="ENDOLAPTASE"/>
</dbReference>
<evidence type="ECO:0000256" key="10">
    <source>
        <dbReference type="ARBA" id="ARBA00050665"/>
    </source>
</evidence>
<dbReference type="SUPFAM" id="SSF52540">
    <property type="entry name" value="P-loop containing nucleoside triphosphate hydrolases"/>
    <property type="match status" value="1"/>
</dbReference>
<feature type="coiled-coil region" evidence="14">
    <location>
        <begin position="419"/>
        <end position="446"/>
    </location>
</feature>
<keyword evidence="3 11" id="KW-0547">Nucleotide-binding</keyword>
<dbReference type="NCBIfam" id="TIGR00763">
    <property type="entry name" value="lon"/>
    <property type="match status" value="1"/>
</dbReference>
<evidence type="ECO:0000313" key="18">
    <source>
        <dbReference type="EMBL" id="CAD5125654.1"/>
    </source>
</evidence>
<evidence type="ECO:0000256" key="9">
    <source>
        <dbReference type="ARBA" id="ARBA00023128"/>
    </source>
</evidence>
<dbReference type="PROSITE" id="PS01046">
    <property type="entry name" value="LON_SER"/>
    <property type="match status" value="1"/>
</dbReference>
<feature type="domain" description="Lon proteolytic" evidence="16">
    <location>
        <begin position="830"/>
        <end position="1028"/>
    </location>
</feature>
<dbReference type="GO" id="GO:0004252">
    <property type="term" value="F:serine-type endopeptidase activity"/>
    <property type="evidence" value="ECO:0007669"/>
    <property type="project" value="UniProtKB-UniRule"/>
</dbReference>
<dbReference type="GO" id="GO:0051131">
    <property type="term" value="P:chaperone-mediated protein complex assembly"/>
    <property type="evidence" value="ECO:0007669"/>
    <property type="project" value="UniProtKB-UniRule"/>
</dbReference>
<evidence type="ECO:0000256" key="14">
    <source>
        <dbReference type="SAM" id="Coils"/>
    </source>
</evidence>
<dbReference type="EC" id="3.4.21.53" evidence="11"/>
<evidence type="ECO:0000256" key="12">
    <source>
        <dbReference type="PROSITE-ProRule" id="PRU01122"/>
    </source>
</evidence>
<dbReference type="GO" id="GO:0003697">
    <property type="term" value="F:single-stranded DNA binding"/>
    <property type="evidence" value="ECO:0007669"/>
    <property type="project" value="TreeGrafter"/>
</dbReference>
<comment type="function">
    <text evidence="11">ATP-dependent serine protease that mediates the selective degradation of misfolded, unassembled or oxidatively damaged polypeptides as well as certain short-lived regulatory proteins in the mitochondrial matrix. May also have a chaperone function in the assembly of inner membrane protein complexes. Participates in the regulation of mitochondrial gene expression and in the maintenance of the integrity of the mitochondrial genome. Binds to mitochondrial DNA in a site-specific manner.</text>
</comment>
<dbReference type="Pfam" id="PF05362">
    <property type="entry name" value="Lon_C"/>
    <property type="match status" value="1"/>
</dbReference>
<keyword evidence="19" id="KW-1185">Reference proteome</keyword>
<comment type="catalytic activity">
    <reaction evidence="10 11">
        <text>Hydrolysis of proteins in presence of ATP.</text>
        <dbReference type="EC" id="3.4.21.53"/>
    </reaction>
</comment>
<evidence type="ECO:0000256" key="1">
    <source>
        <dbReference type="ARBA" id="ARBA00004305"/>
    </source>
</evidence>
<dbReference type="FunFam" id="1.10.8.60:FF:000043">
    <property type="entry name" value="Lon protease homolog, mitochondrial"/>
    <property type="match status" value="1"/>
</dbReference>
<dbReference type="FunFam" id="1.20.5.5270:FF:000001">
    <property type="entry name" value="Lon protease homolog, mitochondrial"/>
    <property type="match status" value="1"/>
</dbReference>
<dbReference type="HAMAP" id="MF_03120">
    <property type="entry name" value="lonm_euk"/>
    <property type="match status" value="1"/>
</dbReference>
<evidence type="ECO:0000259" key="17">
    <source>
        <dbReference type="PROSITE" id="PS51787"/>
    </source>
</evidence>
<keyword evidence="7" id="KW-0809">Transit peptide</keyword>
<dbReference type="PROSITE" id="PS51787">
    <property type="entry name" value="LON_N"/>
    <property type="match status" value="1"/>
</dbReference>
<dbReference type="InterPro" id="IPR004815">
    <property type="entry name" value="Lon_bac/euk-typ"/>
</dbReference>
<dbReference type="AlphaFoldDB" id="A0A7I8WBX5"/>
<dbReference type="Gene3D" id="1.20.5.5270">
    <property type="match status" value="1"/>
</dbReference>
<evidence type="ECO:0000259" key="16">
    <source>
        <dbReference type="PROSITE" id="PS51786"/>
    </source>
</evidence>
<evidence type="ECO:0000256" key="2">
    <source>
        <dbReference type="ARBA" id="ARBA00022670"/>
    </source>
</evidence>
<gene>
    <name evidence="18" type="ORF">DGYR_LOCUS13000</name>
</gene>
<dbReference type="InterPro" id="IPR003959">
    <property type="entry name" value="ATPase_AAA_core"/>
</dbReference>
<keyword evidence="2 11" id="KW-0645">Protease</keyword>
<evidence type="ECO:0000256" key="11">
    <source>
        <dbReference type="HAMAP-Rule" id="MF_03120"/>
    </source>
</evidence>
<keyword evidence="14" id="KW-0175">Coiled coil</keyword>
<dbReference type="SUPFAM" id="SSF88697">
    <property type="entry name" value="PUA domain-like"/>
    <property type="match status" value="1"/>
</dbReference>
<keyword evidence="5 11" id="KW-0720">Serine protease</keyword>
<evidence type="ECO:0000256" key="3">
    <source>
        <dbReference type="ARBA" id="ARBA00022741"/>
    </source>
</evidence>
<feature type="region of interest" description="Disordered" evidence="15">
    <location>
        <begin position="314"/>
        <end position="338"/>
    </location>
</feature>
<proteinExistence type="inferred from homology"/>
<keyword evidence="6 11" id="KW-0067">ATP-binding</keyword>
<evidence type="ECO:0000256" key="7">
    <source>
        <dbReference type="ARBA" id="ARBA00022946"/>
    </source>
</evidence>
<dbReference type="SMART" id="SM00464">
    <property type="entry name" value="LON"/>
    <property type="match status" value="1"/>
</dbReference>
<keyword evidence="8 11" id="KW-0238">DNA-binding</keyword>
<accession>A0A7I8WBX5</accession>
<evidence type="ECO:0000256" key="6">
    <source>
        <dbReference type="ARBA" id="ARBA00022840"/>
    </source>
</evidence>
<dbReference type="PROSITE" id="PS51786">
    <property type="entry name" value="LON_PROTEOLYTIC"/>
    <property type="match status" value="1"/>
</dbReference>
<dbReference type="Pfam" id="PF00004">
    <property type="entry name" value="AAA"/>
    <property type="match status" value="1"/>
</dbReference>
<dbReference type="Gene3D" id="1.20.58.1480">
    <property type="match status" value="1"/>
</dbReference>
<reference evidence="18 19" key="1">
    <citation type="submission" date="2020-08" db="EMBL/GenBank/DDBJ databases">
        <authorList>
            <person name="Hejnol A."/>
        </authorList>
    </citation>
    <scope>NUCLEOTIDE SEQUENCE [LARGE SCALE GENOMIC DNA]</scope>
</reference>
<dbReference type="InterPro" id="IPR003593">
    <property type="entry name" value="AAA+_ATPase"/>
</dbReference>
<organism evidence="18 19">
    <name type="scientific">Dimorphilus gyrociliatus</name>
    <dbReference type="NCBI Taxonomy" id="2664684"/>
    <lineage>
        <taxon>Eukaryota</taxon>
        <taxon>Metazoa</taxon>
        <taxon>Spiralia</taxon>
        <taxon>Lophotrochozoa</taxon>
        <taxon>Annelida</taxon>
        <taxon>Polychaeta</taxon>
        <taxon>Polychaeta incertae sedis</taxon>
        <taxon>Dinophilidae</taxon>
        <taxon>Dimorphilus</taxon>
    </lineage>
</organism>
<dbReference type="GO" id="GO:0004176">
    <property type="term" value="F:ATP-dependent peptidase activity"/>
    <property type="evidence" value="ECO:0007669"/>
    <property type="project" value="UniProtKB-UniRule"/>
</dbReference>
<feature type="domain" description="Lon N-terminal" evidence="17">
    <location>
        <begin position="150"/>
        <end position="440"/>
    </location>
</feature>
<dbReference type="GO" id="GO:0070407">
    <property type="term" value="P:oxidation-dependent protein catabolic process"/>
    <property type="evidence" value="ECO:0007669"/>
    <property type="project" value="UniProtKB-UniRule"/>
</dbReference>
<dbReference type="EMBL" id="CAJFCJ010000028">
    <property type="protein sequence ID" value="CAD5125654.1"/>
    <property type="molecule type" value="Genomic_DNA"/>
</dbReference>
<sequence>MAFSMRVCGASLLSQTLKKSINSRIAINNWKVKKFELSTLSKNNKEVTDDFSKLFRNYKHTNQRFSTKRQLNLNSFSRIQSRNCHILRAQRITTNNVVARGSRLFSSQASSGDGKVPPPEENPKVDEEPVRIEAKEGGLSPTAVPEIPEVPLVAINKNPVFPQFIKMVEITDRNLMNLIRMKMKMNRPYAGIFLRKDENNASDIVKSIDEIYNTGIFVKIHEIEEHKEFMRMIIQGEKRIYIQKVLPFPTEEVKGRRRLRKKIVEPSTGDTDAKSAAVTSDTPSETSQESTDSIPVDDLEKNTNQYADAETDLAKESENDVNEATEEHTAQTPISPPSGIMMVEVKNVKELPFKQNDEFKAVTAEVVKTIRDIIGMNPLHRETVAHLLQGAGRVIDNPVYICDLGVSLTSANPSEMQEVLEEKDVLKRLKLTLDLLKKEHELSKLQQKIGKEVEDKLSKEHRKHMLKQQLQHIKKELGIVKEDKDDLIEKFKARLKDLIVPENVQEVVDEEIQKMGYLENHSAEYTTTRNYLDWLTTIPWGKFTEENLDLDRARNILQEDHYGLDDVKNRILEFIAVSNLKGSTQGKILCFHGPPGVGKTSIARSIARALNREYFRFSVGGLDDVSEIKGHRRTYVASMPGKIIQCLKRTKTLNPLILLDEVDKIGMGRKGDPASTLLELLDPEQNSAFLDHYLDVTIDLSKVLFICTANVIDTIPPPLRDRMEMIEVSGYVAEEKLAIAERYLLPQAEKLCGLDSKRVEVSNNALVTLIKNYCRESGVRFLQQQIEKMLRKAAYKIVSKEVTGNIKVDDNNLTDYVGKPIFTSDRLYENTPPGVVMGLAWTAMGGSTLFIETRSKSSVAAKVLNDSENKPAPAPTGTLFLTGHLGEVMKESSSIAHTYSLSFLAKHRPENSFLSTSHIHLHVPEGATPKDGPSAGVTMVTALLSLSLNVPIRQNVAMTGELSLTGKVLPVGGIKEKTIAARRVGVDCIILPSENKKDYNELASFITEGLEVHFVDNYEDVFKIVFPSEKL</sequence>
<dbReference type="GO" id="GO:0007005">
    <property type="term" value="P:mitochondrion organization"/>
    <property type="evidence" value="ECO:0007669"/>
    <property type="project" value="TreeGrafter"/>
</dbReference>
<dbReference type="GO" id="GO:0043565">
    <property type="term" value="F:sequence-specific DNA binding"/>
    <property type="evidence" value="ECO:0007669"/>
    <property type="project" value="UniProtKB-UniRule"/>
</dbReference>
<dbReference type="PANTHER" id="PTHR43718">
    <property type="entry name" value="LON PROTEASE"/>
    <property type="match status" value="1"/>
</dbReference>
<dbReference type="InterPro" id="IPR027065">
    <property type="entry name" value="Lon_Prtase"/>
</dbReference>
<comment type="similarity">
    <text evidence="11 12 13">Belongs to the peptidase S16 family.</text>
</comment>
<comment type="subunit">
    <text evidence="11">Homohexamer or homoheptamer. Organized in a ring with a central cavity.</text>
</comment>
<feature type="region of interest" description="Disordered" evidence="15">
    <location>
        <begin position="106"/>
        <end position="127"/>
    </location>
</feature>
<dbReference type="FunFam" id="3.30.230.10:FF:000015">
    <property type="entry name" value="Lon protease homolog, mitochondrial"/>
    <property type="match status" value="1"/>
</dbReference>
<name>A0A7I8WBX5_9ANNE</name>
<dbReference type="InterPro" id="IPR008269">
    <property type="entry name" value="Lon_proteolytic"/>
</dbReference>
<dbReference type="OrthoDB" id="2411602at2759"/>
<dbReference type="InterPro" id="IPR020568">
    <property type="entry name" value="Ribosomal_Su5_D2-typ_SF"/>
</dbReference>
<dbReference type="InterPro" id="IPR015947">
    <property type="entry name" value="PUA-like_sf"/>
</dbReference>
<comment type="subcellular location">
    <subcellularLocation>
        <location evidence="1 11">Mitochondrion matrix</location>
    </subcellularLocation>
</comment>
<feature type="region of interest" description="Disordered" evidence="15">
    <location>
        <begin position="256"/>
        <end position="301"/>
    </location>
</feature>
<dbReference type="PANTHER" id="PTHR43718:SF2">
    <property type="entry name" value="LON PROTEASE HOMOLOG, MITOCHONDRIAL"/>
    <property type="match status" value="1"/>
</dbReference>
<feature type="binding site" evidence="11">
    <location>
        <begin position="593"/>
        <end position="600"/>
    </location>
    <ligand>
        <name>ATP</name>
        <dbReference type="ChEBI" id="CHEBI:30616"/>
    </ligand>
</feature>
<evidence type="ECO:0000313" key="19">
    <source>
        <dbReference type="Proteomes" id="UP000549394"/>
    </source>
</evidence>
<dbReference type="GO" id="GO:0005759">
    <property type="term" value="C:mitochondrial matrix"/>
    <property type="evidence" value="ECO:0007669"/>
    <property type="project" value="UniProtKB-SubCell"/>
</dbReference>
<dbReference type="Gene3D" id="3.40.50.300">
    <property type="entry name" value="P-loop containing nucleotide triphosphate hydrolases"/>
    <property type="match status" value="1"/>
</dbReference>
<evidence type="ECO:0000256" key="8">
    <source>
        <dbReference type="ARBA" id="ARBA00023125"/>
    </source>
</evidence>
<dbReference type="SUPFAM" id="SSF54211">
    <property type="entry name" value="Ribosomal protein S5 domain 2-like"/>
    <property type="match status" value="1"/>
</dbReference>
<dbReference type="InterPro" id="IPR027417">
    <property type="entry name" value="P-loop_NTPase"/>
</dbReference>
<dbReference type="SMART" id="SM00382">
    <property type="entry name" value="AAA"/>
    <property type="match status" value="1"/>
</dbReference>
<dbReference type="Pfam" id="PF02190">
    <property type="entry name" value="LON_substr_bdg"/>
    <property type="match status" value="1"/>
</dbReference>
<protein>
    <recommendedName>
        <fullName evidence="11">Lon protease homolog, mitochondrial</fullName>
        <ecNumber evidence="11">3.4.21.53</ecNumber>
    </recommendedName>
</protein>
<keyword evidence="4 11" id="KW-0378">Hydrolase</keyword>
<keyword evidence="9 11" id="KW-0496">Mitochondrion</keyword>
<dbReference type="GO" id="GO:0005524">
    <property type="term" value="F:ATP binding"/>
    <property type="evidence" value="ECO:0007669"/>
    <property type="project" value="UniProtKB-UniRule"/>
</dbReference>
<feature type="active site" evidence="11 12">
    <location>
        <position position="977"/>
    </location>
</feature>
<dbReference type="Gene3D" id="1.10.8.60">
    <property type="match status" value="1"/>
</dbReference>
<dbReference type="InterPro" id="IPR046336">
    <property type="entry name" value="Lon_prtase_N_sf"/>
</dbReference>
<dbReference type="Proteomes" id="UP000549394">
    <property type="component" value="Unassembled WGS sequence"/>
</dbReference>
<dbReference type="InterPro" id="IPR003111">
    <property type="entry name" value="Lon_prtase_N"/>
</dbReference>
<dbReference type="FunFam" id="3.40.50.300:FF:000021">
    <property type="entry name" value="Lon protease homolog"/>
    <property type="match status" value="1"/>
</dbReference>
<dbReference type="InterPro" id="IPR054594">
    <property type="entry name" value="Lon_lid"/>
</dbReference>
<evidence type="ECO:0000256" key="4">
    <source>
        <dbReference type="ARBA" id="ARBA00022801"/>
    </source>
</evidence>
<dbReference type="InterPro" id="IPR027503">
    <property type="entry name" value="Lonm_euk"/>
</dbReference>
<dbReference type="InterPro" id="IPR008268">
    <property type="entry name" value="Peptidase_S16_AS"/>
</dbReference>
<dbReference type="FunFam" id="1.20.58.1480:FF:000002">
    <property type="entry name" value="Lon protease homolog, mitochondrial"/>
    <property type="match status" value="1"/>
</dbReference>
<dbReference type="GO" id="GO:0034599">
    <property type="term" value="P:cellular response to oxidative stress"/>
    <property type="evidence" value="ECO:0007669"/>
    <property type="project" value="UniProtKB-UniRule"/>
</dbReference>
<dbReference type="Gene3D" id="2.30.130.40">
    <property type="entry name" value="LON domain-like"/>
    <property type="match status" value="1"/>
</dbReference>
<dbReference type="Pfam" id="PF22667">
    <property type="entry name" value="Lon_lid"/>
    <property type="match status" value="1"/>
</dbReference>
<comment type="caution">
    <text evidence="18">The sequence shown here is derived from an EMBL/GenBank/DDBJ whole genome shotgun (WGS) entry which is preliminary data.</text>
</comment>
<evidence type="ECO:0000256" key="15">
    <source>
        <dbReference type="SAM" id="MobiDB-lite"/>
    </source>
</evidence>
<dbReference type="InterPro" id="IPR014721">
    <property type="entry name" value="Ribsml_uS5_D2-typ_fold_subgr"/>
</dbReference>
<dbReference type="Gene3D" id="3.30.230.10">
    <property type="match status" value="1"/>
</dbReference>
<dbReference type="GO" id="GO:0016887">
    <property type="term" value="F:ATP hydrolysis activity"/>
    <property type="evidence" value="ECO:0007669"/>
    <property type="project" value="UniProtKB-UniRule"/>
</dbReference>
<evidence type="ECO:0000256" key="5">
    <source>
        <dbReference type="ARBA" id="ARBA00022825"/>
    </source>
</evidence>